<evidence type="ECO:0000313" key="3">
    <source>
        <dbReference type="Proteomes" id="UP001589667"/>
    </source>
</evidence>
<organism evidence="2 3">
    <name type="scientific">Agromyces lapidis</name>
    <dbReference type="NCBI Taxonomy" id="279574"/>
    <lineage>
        <taxon>Bacteria</taxon>
        <taxon>Bacillati</taxon>
        <taxon>Actinomycetota</taxon>
        <taxon>Actinomycetes</taxon>
        <taxon>Micrococcales</taxon>
        <taxon>Microbacteriaceae</taxon>
        <taxon>Agromyces</taxon>
    </lineage>
</organism>
<accession>A0ABV5SNV1</accession>
<keyword evidence="3" id="KW-1185">Reference proteome</keyword>
<dbReference type="RefSeq" id="WP_157423020.1">
    <property type="nucleotide sequence ID" value="NZ_BAAANI010000006.1"/>
</dbReference>
<sequence>MKRSTAIVVAVLVAVLFAAGGVGLAVWQAGTASDTGGTAASGTADPGAEPQDGGAAVDGETPAGDSTAEAADPEGDASDGDQDGSEAPAGYTLPPVTAAPTLVPGPAPRDAAADGEVVDGFPEGLEPPPASTVEHSSLSTDDGRVQASLTGSSTSGVDELLVHYRTALAAYGMVELPAETASGSTAVAFTRGDDQVTLVITPDGSGSSYELFGTLTSGGG</sequence>
<proteinExistence type="predicted"/>
<evidence type="ECO:0000256" key="1">
    <source>
        <dbReference type="SAM" id="MobiDB-lite"/>
    </source>
</evidence>
<reference evidence="2 3" key="1">
    <citation type="submission" date="2024-09" db="EMBL/GenBank/DDBJ databases">
        <authorList>
            <person name="Sun Q."/>
            <person name="Mori K."/>
        </authorList>
    </citation>
    <scope>NUCLEOTIDE SEQUENCE [LARGE SCALE GENOMIC DNA]</scope>
    <source>
        <strain evidence="2 3">JCM 14321</strain>
    </source>
</reference>
<comment type="caution">
    <text evidence="2">The sequence shown here is derived from an EMBL/GenBank/DDBJ whole genome shotgun (WGS) entry which is preliminary data.</text>
</comment>
<gene>
    <name evidence="2" type="ORF">ACFFQV_03855</name>
</gene>
<evidence type="ECO:0000313" key="2">
    <source>
        <dbReference type="EMBL" id="MFB9641421.1"/>
    </source>
</evidence>
<feature type="compositionally biased region" description="Acidic residues" evidence="1">
    <location>
        <begin position="71"/>
        <end position="84"/>
    </location>
</feature>
<dbReference type="Proteomes" id="UP001589667">
    <property type="component" value="Unassembled WGS sequence"/>
</dbReference>
<dbReference type="EMBL" id="JBHMBL010000001">
    <property type="protein sequence ID" value="MFB9641421.1"/>
    <property type="molecule type" value="Genomic_DNA"/>
</dbReference>
<name>A0ABV5SNV1_9MICO</name>
<feature type="compositionally biased region" description="Low complexity" evidence="1">
    <location>
        <begin position="33"/>
        <end position="48"/>
    </location>
</feature>
<protein>
    <submittedName>
        <fullName evidence="2">Uncharacterized protein</fullName>
    </submittedName>
</protein>
<feature type="region of interest" description="Disordered" evidence="1">
    <location>
        <begin position="33"/>
        <end position="153"/>
    </location>
</feature>